<dbReference type="Gene3D" id="1.10.357.50">
    <property type="match status" value="1"/>
</dbReference>
<dbReference type="CDD" id="cd00030">
    <property type="entry name" value="C2"/>
    <property type="match status" value="1"/>
</dbReference>
<proteinExistence type="predicted"/>
<keyword evidence="5" id="KW-1185">Reference proteome</keyword>
<dbReference type="Proteomes" id="UP001527925">
    <property type="component" value="Unassembled WGS sequence"/>
</dbReference>
<dbReference type="Pfam" id="PF06292">
    <property type="entry name" value="MUN"/>
    <property type="match status" value="1"/>
</dbReference>
<dbReference type="SMART" id="SM00239">
    <property type="entry name" value="C2"/>
    <property type="match status" value="1"/>
</dbReference>
<comment type="caution">
    <text evidence="4">The sequence shown here is derived from an EMBL/GenBank/DDBJ whole genome shotgun (WGS) entry which is preliminary data.</text>
</comment>
<dbReference type="InterPro" id="IPR052811">
    <property type="entry name" value="Glucose_resp_signaling"/>
</dbReference>
<dbReference type="PROSITE" id="PS50004">
    <property type="entry name" value="C2"/>
    <property type="match status" value="1"/>
</dbReference>
<evidence type="ECO:0000259" key="2">
    <source>
        <dbReference type="PROSITE" id="PS50004"/>
    </source>
</evidence>
<evidence type="ECO:0000313" key="4">
    <source>
        <dbReference type="EMBL" id="KAL2913357.1"/>
    </source>
</evidence>
<organism evidence="4 5">
    <name type="scientific">Polyrhizophydium stewartii</name>
    <dbReference type="NCBI Taxonomy" id="2732419"/>
    <lineage>
        <taxon>Eukaryota</taxon>
        <taxon>Fungi</taxon>
        <taxon>Fungi incertae sedis</taxon>
        <taxon>Chytridiomycota</taxon>
        <taxon>Chytridiomycota incertae sedis</taxon>
        <taxon>Chytridiomycetes</taxon>
        <taxon>Rhizophydiales</taxon>
        <taxon>Rhizophydiales incertae sedis</taxon>
        <taxon>Polyrhizophydium</taxon>
    </lineage>
</organism>
<gene>
    <name evidence="4" type="ORF">HK105_207102</name>
</gene>
<feature type="domain" description="MHD1" evidence="3">
    <location>
        <begin position="596"/>
        <end position="718"/>
    </location>
</feature>
<dbReference type="InterPro" id="IPR035892">
    <property type="entry name" value="C2_domain_sf"/>
</dbReference>
<dbReference type="InterPro" id="IPR014770">
    <property type="entry name" value="Munc13_1"/>
</dbReference>
<accession>A0ABR4N1E4</accession>
<protein>
    <recommendedName>
        <fullName evidence="6">C2 domain-containing protein</fullName>
    </recommendedName>
</protein>
<dbReference type="EMBL" id="JADGIZ020000047">
    <property type="protein sequence ID" value="KAL2913357.1"/>
    <property type="molecule type" value="Genomic_DNA"/>
</dbReference>
<reference evidence="4 5" key="1">
    <citation type="submission" date="2023-09" db="EMBL/GenBank/DDBJ databases">
        <title>Pangenome analysis of Batrachochytrium dendrobatidis and related Chytrids.</title>
        <authorList>
            <person name="Yacoub M.N."/>
            <person name="Stajich J.E."/>
            <person name="James T.Y."/>
        </authorList>
    </citation>
    <scope>NUCLEOTIDE SEQUENCE [LARGE SCALE GENOMIC DNA]</scope>
    <source>
        <strain evidence="4 5">JEL0888</strain>
    </source>
</reference>
<evidence type="ECO:0008006" key="6">
    <source>
        <dbReference type="Google" id="ProtNLM"/>
    </source>
</evidence>
<dbReference type="PANTHER" id="PTHR47263:SF1">
    <property type="entry name" value="C2 DOMAIN PROTEIN (AFU_ORTHOLOGUE AFUA_7G02350)"/>
    <property type="match status" value="1"/>
</dbReference>
<dbReference type="Pfam" id="PF00168">
    <property type="entry name" value="C2"/>
    <property type="match status" value="1"/>
</dbReference>
<dbReference type="PANTHER" id="PTHR47263">
    <property type="entry name" value="ADENYLATE CYCLASE ACTIVATION PROTEIN GIT1"/>
    <property type="match status" value="1"/>
</dbReference>
<feature type="domain" description="C2" evidence="2">
    <location>
        <begin position="763"/>
        <end position="885"/>
    </location>
</feature>
<evidence type="ECO:0000313" key="5">
    <source>
        <dbReference type="Proteomes" id="UP001527925"/>
    </source>
</evidence>
<sequence length="1168" mass="131755">MKTMTRIAGTMTARLTTMRKRGPAATKLSPREVYEKALDCVILPVVESSNDLPAAAATNAVAAAIAASNAAAADADPAHVTAAQGDNTRISTTSMVEFRKRLTDHVRLMSGISESKLDAGTLTFVRTAPRFINEHFAGPNINRISNMRTLVTEITRACLPNIPPNLTAEQFDQVLFQAVRRFIVALQQSIEKAESRVKFSVLPYFKEDGYKTLINPFAKTTSQTRNDVGFSVDMVDGLRDIFQMPQQDHLRSVQEARRRRSEFVVYAELNEMMALLQRDRMPGHYALDFPDKAYSTFKQRETARITGLRLAFEQRFEAVKKTPLPPGTRIPPPLGVEEAETLYKALVDFCYDAEIASNGQGASNVSKLSRSILSECAFRWHISKDFKEIAVFEAMVRKYNQGALVLEDLYPKFREIRKIVSNQSMLRFRDAALLVSIYEKIHKALLNQVQEFLEFIHQKSRTPDDCTSLLRLCTYMLQEINDEPLWRERYPEAANPDYIVETIREQIAEAATERLVHITKKLDSVFADKDQQTVRLTKLLQAVKSDINKYRTYFPEPFFGDCRIHVIAGEVYLKNVNGEVLNIHYMSPDVDITQMLDLYVTARDLYDLSAEVNINVGTNVEIDSLFAPYIEQWLTRTDAKWIEWVVRAYELDERAQFEQVLPPRALNSTSVLDLFSSFQSGLEFMAQFNFTDTNKRERLARSFIKAMGKALQEYCRLVFADFEAIDQTQGKAKFSAQICTKSNNIFTAQQNLRKVLSALKVAEKSAMEVSSSARRIHENPGFQQFSLKLIRAQNIAAKDWATSNPFVRVLVGGREIGASRVIDATVNPVWNETAYMDIPMAASEAEAQLTLLAMHFNNLGTDIELGRASLSLIDPEYDDFLSHDLQFPLNPGVLSVRVRKIGEIDDTAWYIKRAEELLRFAIEDMLRIYVGKTVDLVKEQVKRIVADSKPTLFSFAFSREIEITDAWVEKAMVPMLTDLDHTLSVLNQNIDRRYEQQLIELYPHLAPNKPDSGDANADGNGAATAGAVHRTPTQSGNPPSEAGDLDEDNVNTEMPPGLVRLIWYELLRAFEAQLRQFGVEGAKQAQKPAPAASGADGSAAAPVVLSADEKRMTRIIERVVEFLKSMFYCADGEGHPDGLHLEDLETPKYLEVRALLDEYMRQIEPAAR</sequence>
<name>A0ABR4N1E4_9FUNG</name>
<dbReference type="PROSITE" id="PS51258">
    <property type="entry name" value="MHD1"/>
    <property type="match status" value="1"/>
</dbReference>
<evidence type="ECO:0000256" key="1">
    <source>
        <dbReference type="SAM" id="MobiDB-lite"/>
    </source>
</evidence>
<dbReference type="Gene3D" id="2.60.40.150">
    <property type="entry name" value="C2 domain"/>
    <property type="match status" value="1"/>
</dbReference>
<evidence type="ECO:0000259" key="3">
    <source>
        <dbReference type="PROSITE" id="PS51258"/>
    </source>
</evidence>
<feature type="region of interest" description="Disordered" evidence="1">
    <location>
        <begin position="1005"/>
        <end position="1051"/>
    </location>
</feature>
<dbReference type="SUPFAM" id="SSF49562">
    <property type="entry name" value="C2 domain (Calcium/lipid-binding domain, CaLB)"/>
    <property type="match status" value="1"/>
</dbReference>
<dbReference type="InterPro" id="IPR010439">
    <property type="entry name" value="MUN_dom"/>
</dbReference>
<dbReference type="InterPro" id="IPR000008">
    <property type="entry name" value="C2_dom"/>
</dbReference>
<feature type="compositionally biased region" description="Low complexity" evidence="1">
    <location>
        <begin position="1013"/>
        <end position="1027"/>
    </location>
</feature>